<evidence type="ECO:0000256" key="1">
    <source>
        <dbReference type="SAM" id="MobiDB-lite"/>
    </source>
</evidence>
<organism evidence="2">
    <name type="scientific">hydrothermal vent metagenome</name>
    <dbReference type="NCBI Taxonomy" id="652676"/>
    <lineage>
        <taxon>unclassified sequences</taxon>
        <taxon>metagenomes</taxon>
        <taxon>ecological metagenomes</taxon>
    </lineage>
</organism>
<reference evidence="2" key="1">
    <citation type="submission" date="2018-06" db="EMBL/GenBank/DDBJ databases">
        <authorList>
            <person name="Zhirakovskaya E."/>
        </authorList>
    </citation>
    <scope>NUCLEOTIDE SEQUENCE</scope>
</reference>
<gene>
    <name evidence="2" type="ORF">MNBD_ALPHA12-1336</name>
</gene>
<protein>
    <submittedName>
        <fullName evidence="2">Transcriptional regulator FrcR for fructose utilization, ROK family</fullName>
    </submittedName>
</protein>
<dbReference type="SUPFAM" id="SSF53067">
    <property type="entry name" value="Actin-like ATPase domain"/>
    <property type="match status" value="1"/>
</dbReference>
<dbReference type="Pfam" id="PF00480">
    <property type="entry name" value="ROK"/>
    <property type="match status" value="1"/>
</dbReference>
<dbReference type="PANTHER" id="PTHR18964:SF169">
    <property type="entry name" value="N-ACETYLMANNOSAMINE KINASE"/>
    <property type="match status" value="1"/>
</dbReference>
<dbReference type="InterPro" id="IPR000600">
    <property type="entry name" value="ROK"/>
</dbReference>
<name>A0A3B0UQ50_9ZZZZ</name>
<dbReference type="Gene3D" id="1.10.10.10">
    <property type="entry name" value="Winged helix-like DNA-binding domain superfamily/Winged helix DNA-binding domain"/>
    <property type="match status" value="1"/>
</dbReference>
<dbReference type="SUPFAM" id="SSF46785">
    <property type="entry name" value="Winged helix' DNA-binding domain"/>
    <property type="match status" value="1"/>
</dbReference>
<proteinExistence type="predicted"/>
<evidence type="ECO:0000313" key="2">
    <source>
        <dbReference type="EMBL" id="VAW22254.1"/>
    </source>
</evidence>
<dbReference type="PANTHER" id="PTHR18964">
    <property type="entry name" value="ROK (REPRESSOR, ORF, KINASE) FAMILY"/>
    <property type="match status" value="1"/>
</dbReference>
<feature type="region of interest" description="Disordered" evidence="1">
    <location>
        <begin position="1"/>
        <end position="21"/>
    </location>
</feature>
<dbReference type="InterPro" id="IPR036390">
    <property type="entry name" value="WH_DNA-bd_sf"/>
</dbReference>
<dbReference type="Gene3D" id="3.30.420.40">
    <property type="match status" value="2"/>
</dbReference>
<dbReference type="AlphaFoldDB" id="A0A3B0UQ50"/>
<dbReference type="Pfam" id="PF13412">
    <property type="entry name" value="HTH_24"/>
    <property type="match status" value="1"/>
</dbReference>
<dbReference type="InterPro" id="IPR043129">
    <property type="entry name" value="ATPase_NBD"/>
</dbReference>
<sequence length="404" mass="43785">MANKNDTLKPPVVSALRGGSNQARVRDHNERLVLSLIRRNGSLSKAQIARLSGLSAQTATVIMRALETDQLLVRGTPVRGRVGQPSVPMHLNPDGAYSIGLKVGRRSADLVLMDFVGNVKSRLRSAYTFPITADIVEFVTSGTEKLLAGWKQEQLEKIAGIGIAIPFQLWNWGQLIGAPVEEMEAWRGFDLKSAISIATGFDAYLENDATAATGAELVLGRGREFENFCYLFVGFFIGGGIVLNNNVFSGPSGNAGSFGAMPINSSGPDYVRLLDRASIFVLESMLLKENRDPAILWQRPDQWGDLGETLNIWVEQVADSLLMAIIATCAVIDFSAVLIDGGFPEQVREMIVEATAKKLEQMKLEGIHPVKIHSGSIGPNAPAMGGAILPIVSRYFISQTAIYN</sequence>
<dbReference type="EMBL" id="UOEO01000198">
    <property type="protein sequence ID" value="VAW22254.1"/>
    <property type="molecule type" value="Genomic_DNA"/>
</dbReference>
<accession>A0A3B0UQ50</accession>
<dbReference type="InterPro" id="IPR036388">
    <property type="entry name" value="WH-like_DNA-bd_sf"/>
</dbReference>